<evidence type="ECO:0000256" key="2">
    <source>
        <dbReference type="ARBA" id="ARBA00022741"/>
    </source>
</evidence>
<comment type="caution">
    <text evidence="6">The sequence shown here is derived from an EMBL/GenBank/DDBJ whole genome shotgun (WGS) entry which is preliminary data.</text>
</comment>
<dbReference type="Gene3D" id="1.20.5.4130">
    <property type="match status" value="1"/>
</dbReference>
<reference evidence="6" key="1">
    <citation type="journal article" date="2019" name="Sci. Rep.">
        <title>Draft genome of Tanacetum cinerariifolium, the natural source of mosquito coil.</title>
        <authorList>
            <person name="Yamashiro T."/>
            <person name="Shiraishi A."/>
            <person name="Satake H."/>
            <person name="Nakayama K."/>
        </authorList>
    </citation>
    <scope>NUCLEOTIDE SEQUENCE</scope>
</reference>
<dbReference type="AlphaFoldDB" id="A0A6L2LHE3"/>
<dbReference type="Pfam" id="PF23559">
    <property type="entry name" value="WHD_DRP"/>
    <property type="match status" value="1"/>
</dbReference>
<dbReference type="InterPro" id="IPR058922">
    <property type="entry name" value="WHD_DRP"/>
</dbReference>
<evidence type="ECO:0000259" key="4">
    <source>
        <dbReference type="Pfam" id="PF18052"/>
    </source>
</evidence>
<feature type="domain" description="Disease resistance N-terminal" evidence="4">
    <location>
        <begin position="149"/>
        <end position="216"/>
    </location>
</feature>
<keyword evidence="2" id="KW-0547">Nucleotide-binding</keyword>
<dbReference type="EMBL" id="BKCJ010004471">
    <property type="protein sequence ID" value="GEU61233.1"/>
    <property type="molecule type" value="Genomic_DNA"/>
</dbReference>
<name>A0A6L2LHE3_TANCI</name>
<protein>
    <submittedName>
        <fullName evidence="6">Disease resistance protein</fullName>
    </submittedName>
</protein>
<dbReference type="InterPro" id="IPR041118">
    <property type="entry name" value="Rx_N"/>
</dbReference>
<evidence type="ECO:0000256" key="1">
    <source>
        <dbReference type="ARBA" id="ARBA00022737"/>
    </source>
</evidence>
<evidence type="ECO:0000259" key="5">
    <source>
        <dbReference type="Pfam" id="PF23559"/>
    </source>
</evidence>
<gene>
    <name evidence="6" type="ORF">Tci_033211</name>
</gene>
<organism evidence="6">
    <name type="scientific">Tanacetum cinerariifolium</name>
    <name type="common">Dalmatian daisy</name>
    <name type="synonym">Chrysanthemum cinerariifolium</name>
    <dbReference type="NCBI Taxonomy" id="118510"/>
    <lineage>
        <taxon>Eukaryota</taxon>
        <taxon>Viridiplantae</taxon>
        <taxon>Streptophyta</taxon>
        <taxon>Embryophyta</taxon>
        <taxon>Tracheophyta</taxon>
        <taxon>Spermatophyta</taxon>
        <taxon>Magnoliopsida</taxon>
        <taxon>eudicotyledons</taxon>
        <taxon>Gunneridae</taxon>
        <taxon>Pentapetalae</taxon>
        <taxon>asterids</taxon>
        <taxon>campanulids</taxon>
        <taxon>Asterales</taxon>
        <taxon>Asteraceae</taxon>
        <taxon>Asteroideae</taxon>
        <taxon>Anthemideae</taxon>
        <taxon>Anthemidinae</taxon>
        <taxon>Tanacetum</taxon>
    </lineage>
</organism>
<evidence type="ECO:0000256" key="3">
    <source>
        <dbReference type="ARBA" id="ARBA00022821"/>
    </source>
</evidence>
<dbReference type="GO" id="GO:0006952">
    <property type="term" value="P:defense response"/>
    <property type="evidence" value="ECO:0007669"/>
    <property type="project" value="UniProtKB-KW"/>
</dbReference>
<proteinExistence type="predicted"/>
<dbReference type="GO" id="GO:0000166">
    <property type="term" value="F:nucleotide binding"/>
    <property type="evidence" value="ECO:0007669"/>
    <property type="project" value="UniProtKB-KW"/>
</dbReference>
<keyword evidence="3" id="KW-0611">Plant defense</keyword>
<evidence type="ECO:0000313" key="6">
    <source>
        <dbReference type="EMBL" id="GEU61233.1"/>
    </source>
</evidence>
<feature type="domain" description="Disease resistance protein winged helix" evidence="5">
    <location>
        <begin position="3"/>
        <end position="65"/>
    </location>
</feature>
<sequence length="217" mass="24804">MIKDLLIELWIANEFIPSQGDVSLYVLGEEIFSCLVQSSFFQDVVEKDVHTGVICKMHDLMHALAQYEMRHDCWVIGKCQKHNVTDEFDELEAFRVSNEDKVGELGEFEESSKEVVKERMDCVNDGIYKSVEVSRGMKKNNDKEGGDMGRLTSAAIQEVGLLWGLENDLLALNNTFKQIQGVLHDAEKRQKTQKDVEEWHKTLKSASLEVENMFNEA</sequence>
<dbReference type="Pfam" id="PF18052">
    <property type="entry name" value="Rx_N"/>
    <property type="match status" value="1"/>
</dbReference>
<keyword evidence="1" id="KW-0677">Repeat</keyword>
<accession>A0A6L2LHE3</accession>